<keyword evidence="3" id="KW-1185">Reference proteome</keyword>
<evidence type="ECO:0000313" key="2">
    <source>
        <dbReference type="EMBL" id="KAI5403235.1"/>
    </source>
</evidence>
<protein>
    <recommendedName>
        <fullName evidence="1">Reverse transcriptase zinc-binding domain-containing protein</fullName>
    </recommendedName>
</protein>
<dbReference type="Gramene" id="Psat05G0071100-T1">
    <property type="protein sequence ID" value="KAI5403235.1"/>
    <property type="gene ID" value="KIW84_050711"/>
</dbReference>
<accession>A0A9D5AEZ2</accession>
<organism evidence="2 3">
    <name type="scientific">Pisum sativum</name>
    <name type="common">Garden pea</name>
    <name type="synonym">Lathyrus oleraceus</name>
    <dbReference type="NCBI Taxonomy" id="3888"/>
    <lineage>
        <taxon>Eukaryota</taxon>
        <taxon>Viridiplantae</taxon>
        <taxon>Streptophyta</taxon>
        <taxon>Embryophyta</taxon>
        <taxon>Tracheophyta</taxon>
        <taxon>Spermatophyta</taxon>
        <taxon>Magnoliopsida</taxon>
        <taxon>eudicotyledons</taxon>
        <taxon>Gunneridae</taxon>
        <taxon>Pentapetalae</taxon>
        <taxon>rosids</taxon>
        <taxon>fabids</taxon>
        <taxon>Fabales</taxon>
        <taxon>Fabaceae</taxon>
        <taxon>Papilionoideae</taxon>
        <taxon>50 kb inversion clade</taxon>
        <taxon>NPAAA clade</taxon>
        <taxon>Hologalegina</taxon>
        <taxon>IRL clade</taxon>
        <taxon>Fabeae</taxon>
        <taxon>Lathyrus</taxon>
    </lineage>
</organism>
<proteinExistence type="predicted"/>
<evidence type="ECO:0000313" key="3">
    <source>
        <dbReference type="Proteomes" id="UP001058974"/>
    </source>
</evidence>
<sequence>MLRNWRILLDREMLYSKILMAWYKDICVIILSQQRDGRRYPESASWNDILSVDNSLLCSGSGFAGYIICKLGDNTSIPFWITAWTSSVNLSNRFPELFREIMAIFDNFCPNLHLMDKFIWVVDLAVRYSVKSGYDVLMKDVNHSNISEDNSKAFSLLWNIPASFSVKAFSWKSFHNRLPTKDKLRSRGVITTLNDLVCVMCNSNVEDMVHLFFSCAFVGTVW</sequence>
<name>A0A9D5AEZ2_PEA</name>
<dbReference type="EMBL" id="JAMSHJ010000005">
    <property type="protein sequence ID" value="KAI5403235.1"/>
    <property type="molecule type" value="Genomic_DNA"/>
</dbReference>
<dbReference type="InterPro" id="IPR026960">
    <property type="entry name" value="RVT-Znf"/>
</dbReference>
<dbReference type="Pfam" id="PF13966">
    <property type="entry name" value="zf-RVT"/>
    <property type="match status" value="1"/>
</dbReference>
<reference evidence="2 3" key="1">
    <citation type="journal article" date="2022" name="Nat. Genet.">
        <title>Improved pea reference genome and pan-genome highlight genomic features and evolutionary characteristics.</title>
        <authorList>
            <person name="Yang T."/>
            <person name="Liu R."/>
            <person name="Luo Y."/>
            <person name="Hu S."/>
            <person name="Wang D."/>
            <person name="Wang C."/>
            <person name="Pandey M.K."/>
            <person name="Ge S."/>
            <person name="Xu Q."/>
            <person name="Li N."/>
            <person name="Li G."/>
            <person name="Huang Y."/>
            <person name="Saxena R.K."/>
            <person name="Ji Y."/>
            <person name="Li M."/>
            <person name="Yan X."/>
            <person name="He Y."/>
            <person name="Liu Y."/>
            <person name="Wang X."/>
            <person name="Xiang C."/>
            <person name="Varshney R.K."/>
            <person name="Ding H."/>
            <person name="Gao S."/>
            <person name="Zong X."/>
        </authorList>
    </citation>
    <scope>NUCLEOTIDE SEQUENCE [LARGE SCALE GENOMIC DNA]</scope>
    <source>
        <strain evidence="2 3">cv. Zhongwan 6</strain>
    </source>
</reference>
<evidence type="ECO:0000259" key="1">
    <source>
        <dbReference type="Pfam" id="PF13966"/>
    </source>
</evidence>
<dbReference type="Proteomes" id="UP001058974">
    <property type="component" value="Chromosome 5"/>
</dbReference>
<gene>
    <name evidence="2" type="ORF">KIW84_050711</name>
</gene>
<dbReference type="AlphaFoldDB" id="A0A9D5AEZ2"/>
<feature type="domain" description="Reverse transcriptase zinc-binding" evidence="1">
    <location>
        <begin position="128"/>
        <end position="222"/>
    </location>
</feature>
<comment type="caution">
    <text evidence="2">The sequence shown here is derived from an EMBL/GenBank/DDBJ whole genome shotgun (WGS) entry which is preliminary data.</text>
</comment>